<dbReference type="SUPFAM" id="SSF90257">
    <property type="entry name" value="Myosin rod fragments"/>
    <property type="match status" value="1"/>
</dbReference>
<accession>A0A0M2UVJ7</accession>
<evidence type="ECO:0000313" key="4">
    <source>
        <dbReference type="EMBL" id="KKO20083.1"/>
    </source>
</evidence>
<dbReference type="InterPro" id="IPR006665">
    <property type="entry name" value="OmpA-like"/>
</dbReference>
<protein>
    <submittedName>
        <fullName evidence="4">Chemotaxis protein</fullName>
    </submittedName>
</protein>
<dbReference type="Gene3D" id="3.30.1330.60">
    <property type="entry name" value="OmpA-like domain"/>
    <property type="match status" value="1"/>
</dbReference>
<keyword evidence="2" id="KW-0175">Coiled coil</keyword>
<reference evidence="4 5" key="1">
    <citation type="journal article" date="2013" name="BMC Microbiol.">
        <title>Identification of the type II cytochrome c maturation pathway in anammox bacteria by comparative genomics.</title>
        <authorList>
            <person name="Ferousi C."/>
            <person name="Speth D.R."/>
            <person name="Reimann J."/>
            <person name="Op den Camp H.J."/>
            <person name="Allen J.W."/>
            <person name="Keltjens J.T."/>
            <person name="Jetten M.S."/>
        </authorList>
    </citation>
    <scope>NUCLEOTIDE SEQUENCE [LARGE SCALE GENOMIC DNA]</scope>
    <source>
        <strain evidence="4">RU1</strain>
    </source>
</reference>
<dbReference type="Pfam" id="PF00691">
    <property type="entry name" value="OmpA"/>
    <property type="match status" value="1"/>
</dbReference>
<dbReference type="InterPro" id="IPR050330">
    <property type="entry name" value="Bact_OuterMem_StrucFunc"/>
</dbReference>
<dbReference type="Proteomes" id="UP000034954">
    <property type="component" value="Unassembled WGS sequence"/>
</dbReference>
<comment type="caution">
    <text evidence="4">The sequence shown here is derived from an EMBL/GenBank/DDBJ whole genome shotgun (WGS) entry which is preliminary data.</text>
</comment>
<feature type="domain" description="OmpA-like" evidence="3">
    <location>
        <begin position="89"/>
        <end position="214"/>
    </location>
</feature>
<keyword evidence="1" id="KW-0472">Membrane</keyword>
<evidence type="ECO:0000259" key="3">
    <source>
        <dbReference type="PROSITE" id="PS51123"/>
    </source>
</evidence>
<dbReference type="SUPFAM" id="SSF103088">
    <property type="entry name" value="OmpA-like"/>
    <property type="match status" value="1"/>
</dbReference>
<name>A0A0M2UVJ7_9BACT</name>
<evidence type="ECO:0000256" key="2">
    <source>
        <dbReference type="SAM" id="Coils"/>
    </source>
</evidence>
<dbReference type="PATRIC" id="fig|380242.3.peg.1477"/>
<dbReference type="PROSITE" id="PS51257">
    <property type="entry name" value="PROKAR_LIPOPROTEIN"/>
    <property type="match status" value="1"/>
</dbReference>
<keyword evidence="5" id="KW-1185">Reference proteome</keyword>
<dbReference type="PANTHER" id="PTHR30329:SF21">
    <property type="entry name" value="LIPOPROTEIN YIAD-RELATED"/>
    <property type="match status" value="1"/>
</dbReference>
<proteinExistence type="predicted"/>
<dbReference type="PANTHER" id="PTHR30329">
    <property type="entry name" value="STATOR ELEMENT OF FLAGELLAR MOTOR COMPLEX"/>
    <property type="match status" value="1"/>
</dbReference>
<gene>
    <name evidence="4" type="ORF">BROFUL_01195</name>
</gene>
<sequence length="221" mass="24323">MVKRHNFVRGFCLMGIAGVLAVGTGCGETKRLRRENQQLHEQLTSLQQENADLSSKVGQYESELSQLENSKRALEEKLQGTGASVRIKNGAVSVTLPGSVLFDSGQTTLRPQSKETLKKIAGILKTEAASEVVRIEGHTDDDPISKQKDKYKSNWELSTARAAAVLHYMVEECSISPTRVYLAGFGQYQPVTDNNSKSGKASNRRVEFVIVPRGTVDRMLP</sequence>
<dbReference type="EMBL" id="LAQJ01000127">
    <property type="protein sequence ID" value="KKO20083.1"/>
    <property type="molecule type" value="Genomic_DNA"/>
</dbReference>
<evidence type="ECO:0000313" key="5">
    <source>
        <dbReference type="Proteomes" id="UP000034954"/>
    </source>
</evidence>
<feature type="coiled-coil region" evidence="2">
    <location>
        <begin position="29"/>
        <end position="84"/>
    </location>
</feature>
<organism evidence="4 5">
    <name type="scientific">Candidatus Brocadia fulgida</name>
    <dbReference type="NCBI Taxonomy" id="380242"/>
    <lineage>
        <taxon>Bacteria</taxon>
        <taxon>Pseudomonadati</taxon>
        <taxon>Planctomycetota</taxon>
        <taxon>Candidatus Brocadiia</taxon>
        <taxon>Candidatus Brocadiales</taxon>
        <taxon>Candidatus Brocadiaceae</taxon>
        <taxon>Candidatus Brocadia</taxon>
    </lineage>
</organism>
<dbReference type="PROSITE" id="PS51123">
    <property type="entry name" value="OMPA_2"/>
    <property type="match status" value="1"/>
</dbReference>
<dbReference type="CDD" id="cd07185">
    <property type="entry name" value="OmpA_C-like"/>
    <property type="match status" value="1"/>
</dbReference>
<dbReference type="GO" id="GO:0016020">
    <property type="term" value="C:membrane"/>
    <property type="evidence" value="ECO:0007669"/>
    <property type="project" value="UniProtKB-UniRule"/>
</dbReference>
<evidence type="ECO:0000256" key="1">
    <source>
        <dbReference type="PROSITE-ProRule" id="PRU00473"/>
    </source>
</evidence>
<dbReference type="InterPro" id="IPR036737">
    <property type="entry name" value="OmpA-like_sf"/>
</dbReference>
<dbReference type="AlphaFoldDB" id="A0A0M2UVJ7"/>